<keyword evidence="4 6" id="KW-1133">Transmembrane helix</keyword>
<evidence type="ECO:0000313" key="9">
    <source>
        <dbReference type="RefSeq" id="XP_065649610.1"/>
    </source>
</evidence>
<evidence type="ECO:0000313" key="10">
    <source>
        <dbReference type="RefSeq" id="XP_065649611.1"/>
    </source>
</evidence>
<gene>
    <name evidence="9 10" type="primary">LOC136078245</name>
</gene>
<dbReference type="PANTHER" id="PTHR12101">
    <property type="entry name" value="POPEYE DOMAIN CONTAINING PROTEIN"/>
    <property type="match status" value="1"/>
</dbReference>
<feature type="transmembrane region" description="Helical" evidence="6">
    <location>
        <begin position="50"/>
        <end position="69"/>
    </location>
</feature>
<dbReference type="PANTHER" id="PTHR12101:SF1">
    <property type="entry name" value="BVES"/>
    <property type="match status" value="1"/>
</dbReference>
<reference evidence="9 10" key="1">
    <citation type="submission" date="2025-05" db="UniProtKB">
        <authorList>
            <consortium name="RefSeq"/>
        </authorList>
    </citation>
    <scope>IDENTIFICATION</scope>
</reference>
<accession>A0ABM4BKM5</accession>
<sequence length="362" mass="41852">MGYFDSVLSIEFNLNCKWLPVNQFLFQMANIFLVFTYFIKPINAWGFIKLKLSLTLAGLCFAIWGGLIICSFDCLIWNLIFALVNAAHILYLLVKIRSKRFSAEHEHLYVEAFKTCGVERFQYCKFSQLSKNIVVQIGEHFTKDDLNQKKGIYLVTNGRLEIYLGGTVVGHVSSMEFLNSPEWVNTEELKSSYQMSIKAITDCQVFKWDKESLFQLFKNDTVLKNAFDALIAKDICKKLLEVHKKLLILNGVELLSEDAKLRKSSITNYSTEHFENYFTSDEVHLNISEPYVKDHVKNGKKACNDFSIIFSKDTEKSEKINLLSENFEKVSLLSEKYFDTPSQNLMLKPIERNSIIEEETHI</sequence>
<evidence type="ECO:0000256" key="3">
    <source>
        <dbReference type="ARBA" id="ARBA00022692"/>
    </source>
</evidence>
<evidence type="ECO:0000256" key="6">
    <source>
        <dbReference type="SAM" id="Phobius"/>
    </source>
</evidence>
<feature type="transmembrane region" description="Helical" evidence="6">
    <location>
        <begin position="20"/>
        <end position="38"/>
    </location>
</feature>
<dbReference type="Pfam" id="PF04831">
    <property type="entry name" value="POPDC1-3"/>
    <property type="match status" value="1"/>
</dbReference>
<dbReference type="InterPro" id="IPR018490">
    <property type="entry name" value="cNMP-bd_dom_sf"/>
</dbReference>
<proteinExistence type="inferred from homology"/>
<evidence type="ECO:0000256" key="4">
    <source>
        <dbReference type="ARBA" id="ARBA00022989"/>
    </source>
</evidence>
<protein>
    <submittedName>
        <fullName evidence="9 10">Popeye domain-containing protein 3-like</fullName>
    </submittedName>
</protein>
<keyword evidence="8" id="KW-1185">Reference proteome</keyword>
<comment type="similarity">
    <text evidence="2">Belongs to the popeye family.</text>
</comment>
<organism evidence="8 9">
    <name type="scientific">Hydra vulgaris</name>
    <name type="common">Hydra</name>
    <name type="synonym">Hydra attenuata</name>
    <dbReference type="NCBI Taxonomy" id="6087"/>
    <lineage>
        <taxon>Eukaryota</taxon>
        <taxon>Metazoa</taxon>
        <taxon>Cnidaria</taxon>
        <taxon>Hydrozoa</taxon>
        <taxon>Hydroidolina</taxon>
        <taxon>Anthoathecata</taxon>
        <taxon>Aplanulata</taxon>
        <taxon>Hydridae</taxon>
        <taxon>Hydra</taxon>
    </lineage>
</organism>
<dbReference type="Gene3D" id="2.60.120.10">
    <property type="entry name" value="Jelly Rolls"/>
    <property type="match status" value="1"/>
</dbReference>
<feature type="transmembrane region" description="Helical" evidence="6">
    <location>
        <begin position="75"/>
        <end position="94"/>
    </location>
</feature>
<evidence type="ECO:0000256" key="1">
    <source>
        <dbReference type="ARBA" id="ARBA00004141"/>
    </source>
</evidence>
<dbReference type="SUPFAM" id="SSF51206">
    <property type="entry name" value="cAMP-binding domain-like"/>
    <property type="match status" value="1"/>
</dbReference>
<comment type="subcellular location">
    <subcellularLocation>
        <location evidence="1">Membrane</location>
        <topology evidence="1">Multi-pass membrane protein</topology>
    </subcellularLocation>
</comment>
<evidence type="ECO:0000256" key="5">
    <source>
        <dbReference type="ARBA" id="ARBA00023136"/>
    </source>
</evidence>
<evidence type="ECO:0000313" key="8">
    <source>
        <dbReference type="Proteomes" id="UP001652625"/>
    </source>
</evidence>
<dbReference type="InterPro" id="IPR006916">
    <property type="entry name" value="POPDC1-3"/>
</dbReference>
<evidence type="ECO:0000256" key="2">
    <source>
        <dbReference type="ARBA" id="ARBA00007146"/>
    </source>
</evidence>
<dbReference type="RefSeq" id="XP_065649610.1">
    <property type="nucleotide sequence ID" value="XM_065793538.1"/>
</dbReference>
<dbReference type="RefSeq" id="XP_065649611.1">
    <property type="nucleotide sequence ID" value="XM_065793539.1"/>
</dbReference>
<dbReference type="GeneID" id="136078245"/>
<dbReference type="InterPro" id="IPR055272">
    <property type="entry name" value="POPDC1-3_dom"/>
</dbReference>
<keyword evidence="3 6" id="KW-0812">Transmembrane</keyword>
<dbReference type="InterPro" id="IPR014710">
    <property type="entry name" value="RmlC-like_jellyroll"/>
</dbReference>
<evidence type="ECO:0000259" key="7">
    <source>
        <dbReference type="Pfam" id="PF04831"/>
    </source>
</evidence>
<dbReference type="Proteomes" id="UP001652625">
    <property type="component" value="Chromosome 03"/>
</dbReference>
<keyword evidence="5 6" id="KW-0472">Membrane</keyword>
<feature type="domain" description="POPDC1-3" evidence="7">
    <location>
        <begin position="22"/>
        <end position="245"/>
    </location>
</feature>
<name>A0ABM4BKM5_HYDVU</name>